<reference evidence="2 3" key="1">
    <citation type="submission" date="2022-10" db="EMBL/GenBank/DDBJ databases">
        <title>Comparative genomics and taxonomic characterization of three novel marine species of genus Reichenbachiella exhibiting antioxidant and polysaccharide degradation activities.</title>
        <authorList>
            <person name="Muhammad N."/>
            <person name="Lee Y.-J."/>
            <person name="Ko J."/>
            <person name="Kim S.-G."/>
        </authorList>
    </citation>
    <scope>NUCLEOTIDE SEQUENCE [LARGE SCALE GENOMIC DNA]</scope>
    <source>
        <strain evidence="2 3">ABR2-5</strain>
    </source>
</reference>
<accession>A0ABT3CPA2</accession>
<dbReference type="PANTHER" id="PTHR43640">
    <property type="entry name" value="OS07G0260300 PROTEIN"/>
    <property type="match status" value="1"/>
</dbReference>
<sequence length="185" mass="21128">MKLLSLLTIITFFSFYSQAQTIGDLSLWDVQKEDIVTLNKKHDISVFVFTSTDCPYDQLYETRIQELIDQYQSKVNFFIVNAHTPRQNKENSKDTKAQAKRLDAPYYLDLDHTAKQILGIQKSPEIAIAKLDKGKWDIVYRGAIDDSPQVADDATVNYAQAVLNNLLQNKPAPHSYERAAGCRIR</sequence>
<dbReference type="SUPFAM" id="SSF52833">
    <property type="entry name" value="Thioredoxin-like"/>
    <property type="match status" value="1"/>
</dbReference>
<dbReference type="Proteomes" id="UP001300692">
    <property type="component" value="Unassembled WGS sequence"/>
</dbReference>
<protein>
    <recommendedName>
        <fullName evidence="4">AhpC/TSA family protein</fullName>
    </recommendedName>
</protein>
<keyword evidence="1" id="KW-0732">Signal</keyword>
<dbReference type="Gene3D" id="3.40.30.10">
    <property type="entry name" value="Glutaredoxin"/>
    <property type="match status" value="1"/>
</dbReference>
<evidence type="ECO:0008006" key="4">
    <source>
        <dbReference type="Google" id="ProtNLM"/>
    </source>
</evidence>
<keyword evidence="3" id="KW-1185">Reference proteome</keyword>
<dbReference type="EMBL" id="JAOYOD010000001">
    <property type="protein sequence ID" value="MCV9385482.1"/>
    <property type="molecule type" value="Genomic_DNA"/>
</dbReference>
<evidence type="ECO:0000256" key="1">
    <source>
        <dbReference type="SAM" id="SignalP"/>
    </source>
</evidence>
<evidence type="ECO:0000313" key="2">
    <source>
        <dbReference type="EMBL" id="MCV9385482.1"/>
    </source>
</evidence>
<feature type="chain" id="PRO_5045999928" description="AhpC/TSA family protein" evidence="1">
    <location>
        <begin position="20"/>
        <end position="185"/>
    </location>
</feature>
<gene>
    <name evidence="2" type="ORF">N7U62_02355</name>
</gene>
<proteinExistence type="predicted"/>
<dbReference type="RefSeq" id="WP_264136271.1">
    <property type="nucleotide sequence ID" value="NZ_JAOYOD010000001.1"/>
</dbReference>
<evidence type="ECO:0000313" key="3">
    <source>
        <dbReference type="Proteomes" id="UP001300692"/>
    </source>
</evidence>
<dbReference type="InterPro" id="IPR036249">
    <property type="entry name" value="Thioredoxin-like_sf"/>
</dbReference>
<name>A0ABT3CPA2_9BACT</name>
<dbReference type="PANTHER" id="PTHR43640:SF1">
    <property type="entry name" value="THIOREDOXIN-DEPENDENT PEROXIREDOXIN"/>
    <property type="match status" value="1"/>
</dbReference>
<organism evidence="2 3">
    <name type="scientific">Reichenbachiella ulvae</name>
    <dbReference type="NCBI Taxonomy" id="2980104"/>
    <lineage>
        <taxon>Bacteria</taxon>
        <taxon>Pseudomonadati</taxon>
        <taxon>Bacteroidota</taxon>
        <taxon>Cytophagia</taxon>
        <taxon>Cytophagales</taxon>
        <taxon>Reichenbachiellaceae</taxon>
        <taxon>Reichenbachiella</taxon>
    </lineage>
</organism>
<feature type="signal peptide" evidence="1">
    <location>
        <begin position="1"/>
        <end position="19"/>
    </location>
</feature>
<comment type="caution">
    <text evidence="2">The sequence shown here is derived from an EMBL/GenBank/DDBJ whole genome shotgun (WGS) entry which is preliminary data.</text>
</comment>
<dbReference type="InterPro" id="IPR047262">
    <property type="entry name" value="PRX-like1"/>
</dbReference>